<evidence type="ECO:0000313" key="1">
    <source>
        <dbReference type="EMBL" id="CAF1213474.1"/>
    </source>
</evidence>
<comment type="caution">
    <text evidence="1">The sequence shown here is derived from an EMBL/GenBank/DDBJ whole genome shotgun (WGS) entry which is preliminary data.</text>
</comment>
<dbReference type="EMBL" id="CAJNOU010001499">
    <property type="protein sequence ID" value="CAF1213474.1"/>
    <property type="molecule type" value="Genomic_DNA"/>
</dbReference>
<protein>
    <submittedName>
        <fullName evidence="1">Uncharacterized protein</fullName>
    </submittedName>
</protein>
<dbReference type="AlphaFoldDB" id="A0A814XDE7"/>
<accession>A0A814XDE7</accession>
<name>A0A814XDE7_9BILA</name>
<dbReference type="Proteomes" id="UP000663889">
    <property type="component" value="Unassembled WGS sequence"/>
</dbReference>
<reference evidence="1" key="1">
    <citation type="submission" date="2021-02" db="EMBL/GenBank/DDBJ databases">
        <authorList>
            <person name="Nowell W R."/>
        </authorList>
    </citation>
    <scope>NUCLEOTIDE SEQUENCE</scope>
</reference>
<proteinExistence type="predicted"/>
<gene>
    <name evidence="1" type="ORF">SEV965_LOCUS21796</name>
</gene>
<sequence>MKLFSIQQPSFQNVLEMLNVVNGILFIQIREKDLDLLREELAKQSIDDQQSSTTTSSVTTISEAANQAAALLNNEID</sequence>
<organism evidence="1 2">
    <name type="scientific">Rotaria sordida</name>
    <dbReference type="NCBI Taxonomy" id="392033"/>
    <lineage>
        <taxon>Eukaryota</taxon>
        <taxon>Metazoa</taxon>
        <taxon>Spiralia</taxon>
        <taxon>Gnathifera</taxon>
        <taxon>Rotifera</taxon>
        <taxon>Eurotatoria</taxon>
        <taxon>Bdelloidea</taxon>
        <taxon>Philodinida</taxon>
        <taxon>Philodinidae</taxon>
        <taxon>Rotaria</taxon>
    </lineage>
</organism>
<evidence type="ECO:0000313" key="2">
    <source>
        <dbReference type="Proteomes" id="UP000663889"/>
    </source>
</evidence>